<keyword evidence="4" id="KW-1185">Reference proteome</keyword>
<dbReference type="Gene3D" id="3.40.710.10">
    <property type="entry name" value="DD-peptidase/beta-lactamase superfamily"/>
    <property type="match status" value="1"/>
</dbReference>
<reference evidence="4" key="1">
    <citation type="journal article" date="2019" name="Int. J. Syst. Evol. Microbiol.">
        <title>The Global Catalogue of Microorganisms (GCM) 10K type strain sequencing project: providing services to taxonomists for standard genome sequencing and annotation.</title>
        <authorList>
            <consortium name="The Broad Institute Genomics Platform"/>
            <consortium name="The Broad Institute Genome Sequencing Center for Infectious Disease"/>
            <person name="Wu L."/>
            <person name="Ma J."/>
        </authorList>
    </citation>
    <scope>NUCLEOTIDE SEQUENCE [LARGE SCALE GENOMIC DNA]</scope>
    <source>
        <strain evidence="4">CCUG 56698</strain>
    </source>
</reference>
<dbReference type="GO" id="GO:0016787">
    <property type="term" value="F:hydrolase activity"/>
    <property type="evidence" value="ECO:0007669"/>
    <property type="project" value="UniProtKB-KW"/>
</dbReference>
<name>A0ABW2SLP3_9ACTO</name>
<protein>
    <submittedName>
        <fullName evidence="3">Serine hydrolase domain-containing protein</fullName>
    </submittedName>
</protein>
<dbReference type="Pfam" id="PF00144">
    <property type="entry name" value="Beta-lactamase"/>
    <property type="match status" value="1"/>
</dbReference>
<evidence type="ECO:0000256" key="1">
    <source>
        <dbReference type="SAM" id="MobiDB-lite"/>
    </source>
</evidence>
<evidence type="ECO:0000313" key="3">
    <source>
        <dbReference type="EMBL" id="MFC7581056.1"/>
    </source>
</evidence>
<proteinExistence type="predicted"/>
<feature type="region of interest" description="Disordered" evidence="1">
    <location>
        <begin position="202"/>
        <end position="244"/>
    </location>
</feature>
<gene>
    <name evidence="3" type="ORF">ACFQWG_07580</name>
</gene>
<sequence length="392" mass="41901">MSADALGWADLVFEPVREMFAAMLAEDPDYSAQLSAYVGGREAIHLWGGPHMDEDTLTGVFSSTKGVSALTLARLVEAGLLELNAPVSRYWPEFAARGKDRITVRQLLSHQAGLVGVPGMRIRTRYDSREVAAALAAMRPLWRPGSCFGYHGTSIGPLMEELFRRVAHEELQEYYARDVRGRYGVDFFIGTDEPAEARYRPVLPPLAQDPPPPDSEEGVSPPESANPGRDPSDDLASIAFFGGGPMDPEGEIEPNLAHLRAAGIASIGGVGSAWGLARVYAAAVTGVQDVDGGRPFLSAATVEEFGTQQCWGVDRVLGVPGCFGTVFQKPHPGMPFGSFRAIGHDGAGGSLGYADPEYELAFGYVQRRMSVPGGADPRALRLSAAVRGALRA</sequence>
<accession>A0ABW2SLP3</accession>
<dbReference type="InterPro" id="IPR012338">
    <property type="entry name" value="Beta-lactam/transpept-like"/>
</dbReference>
<evidence type="ECO:0000259" key="2">
    <source>
        <dbReference type="Pfam" id="PF00144"/>
    </source>
</evidence>
<dbReference type="EMBL" id="JBHTEF010000001">
    <property type="protein sequence ID" value="MFC7581056.1"/>
    <property type="molecule type" value="Genomic_DNA"/>
</dbReference>
<comment type="caution">
    <text evidence="3">The sequence shown here is derived from an EMBL/GenBank/DDBJ whole genome shotgun (WGS) entry which is preliminary data.</text>
</comment>
<dbReference type="SUPFAM" id="SSF56601">
    <property type="entry name" value="beta-lactamase/transpeptidase-like"/>
    <property type="match status" value="1"/>
</dbReference>
<keyword evidence="3" id="KW-0378">Hydrolase</keyword>
<dbReference type="PANTHER" id="PTHR43319:SF3">
    <property type="entry name" value="BETA-LACTAMASE-RELATED DOMAIN-CONTAINING PROTEIN"/>
    <property type="match status" value="1"/>
</dbReference>
<organism evidence="3 4">
    <name type="scientific">Schaalia naturae</name>
    <dbReference type="NCBI Taxonomy" id="635203"/>
    <lineage>
        <taxon>Bacteria</taxon>
        <taxon>Bacillati</taxon>
        <taxon>Actinomycetota</taxon>
        <taxon>Actinomycetes</taxon>
        <taxon>Actinomycetales</taxon>
        <taxon>Actinomycetaceae</taxon>
        <taxon>Schaalia</taxon>
    </lineage>
</organism>
<dbReference type="InterPro" id="IPR052907">
    <property type="entry name" value="Beta-lactamase/esterase"/>
</dbReference>
<dbReference type="RefSeq" id="WP_380973895.1">
    <property type="nucleotide sequence ID" value="NZ_JBHTEF010000001.1"/>
</dbReference>
<feature type="domain" description="Beta-lactamase-related" evidence="2">
    <location>
        <begin position="25"/>
        <end position="381"/>
    </location>
</feature>
<evidence type="ECO:0000313" key="4">
    <source>
        <dbReference type="Proteomes" id="UP001596527"/>
    </source>
</evidence>
<dbReference type="PANTHER" id="PTHR43319">
    <property type="entry name" value="BETA-LACTAMASE-RELATED"/>
    <property type="match status" value="1"/>
</dbReference>
<dbReference type="Proteomes" id="UP001596527">
    <property type="component" value="Unassembled WGS sequence"/>
</dbReference>
<feature type="compositionally biased region" description="Pro residues" evidence="1">
    <location>
        <begin position="202"/>
        <end position="213"/>
    </location>
</feature>
<dbReference type="InterPro" id="IPR001466">
    <property type="entry name" value="Beta-lactam-related"/>
</dbReference>